<evidence type="ECO:0000256" key="1">
    <source>
        <dbReference type="ARBA" id="ARBA00022999"/>
    </source>
</evidence>
<feature type="transmembrane region" description="Helical" evidence="4">
    <location>
        <begin position="567"/>
        <end position="585"/>
    </location>
</feature>
<dbReference type="Gene3D" id="3.30.505.10">
    <property type="entry name" value="SH2 domain"/>
    <property type="match status" value="2"/>
</dbReference>
<dbReference type="Pfam" id="PF00017">
    <property type="entry name" value="SH2"/>
    <property type="match status" value="2"/>
</dbReference>
<dbReference type="SUPFAM" id="SSF55550">
    <property type="entry name" value="SH2 domain"/>
    <property type="match status" value="2"/>
</dbReference>
<dbReference type="Proteomes" id="UP000053766">
    <property type="component" value="Unassembled WGS sequence"/>
</dbReference>
<dbReference type="InterPro" id="IPR048509">
    <property type="entry name" value="TMEM106_C"/>
</dbReference>
<dbReference type="GO" id="GO:0008286">
    <property type="term" value="P:insulin receptor signaling pathway"/>
    <property type="evidence" value="ECO:0007669"/>
    <property type="project" value="TreeGrafter"/>
</dbReference>
<feature type="coiled-coil region" evidence="3">
    <location>
        <begin position="196"/>
        <end position="241"/>
    </location>
</feature>
<dbReference type="GO" id="GO:0046854">
    <property type="term" value="P:phosphatidylinositol phosphate biosynthetic process"/>
    <property type="evidence" value="ECO:0007669"/>
    <property type="project" value="TreeGrafter"/>
</dbReference>
<dbReference type="GO" id="GO:0005942">
    <property type="term" value="C:phosphatidylinositol 3-kinase complex"/>
    <property type="evidence" value="ECO:0007669"/>
    <property type="project" value="TreeGrafter"/>
</dbReference>
<dbReference type="EMBL" id="KN716433">
    <property type="protein sequence ID" value="KJH45017.1"/>
    <property type="molecule type" value="Genomic_DNA"/>
</dbReference>
<keyword evidence="3" id="KW-0175">Coiled coil</keyword>
<dbReference type="PANTHER" id="PTHR10155:SF10">
    <property type="entry name" value="PI3K21B, ISOFORM B"/>
    <property type="match status" value="1"/>
</dbReference>
<dbReference type="SMART" id="SM00252">
    <property type="entry name" value="SH2"/>
    <property type="match status" value="2"/>
</dbReference>
<dbReference type="InterPro" id="IPR000980">
    <property type="entry name" value="SH2"/>
</dbReference>
<name>A0A0D8XMP1_DICVI</name>
<feature type="transmembrane region" description="Helical" evidence="4">
    <location>
        <begin position="450"/>
        <end position="472"/>
    </location>
</feature>
<reference evidence="6 7" key="1">
    <citation type="submission" date="2013-11" db="EMBL/GenBank/DDBJ databases">
        <title>Draft genome of the bovine lungworm Dictyocaulus viviparus.</title>
        <authorList>
            <person name="Mitreva M."/>
        </authorList>
    </citation>
    <scope>NUCLEOTIDE SEQUENCE [LARGE SCALE GENOMIC DNA]</scope>
    <source>
        <strain evidence="6 7">HannoverDv2000</strain>
    </source>
</reference>
<gene>
    <name evidence="6" type="ORF">DICVIV_08943</name>
</gene>
<keyword evidence="1 2" id="KW-0727">SH2 domain</keyword>
<dbReference type="Pfam" id="PF07092">
    <property type="entry name" value="TMEM106"/>
    <property type="match status" value="1"/>
</dbReference>
<keyword evidence="7" id="KW-1185">Reference proteome</keyword>
<protein>
    <submittedName>
        <fullName evidence="6">SH2 domain protein</fullName>
    </submittedName>
</protein>
<dbReference type="AlphaFoldDB" id="A0A0D8XMP1"/>
<dbReference type="FunFam" id="3.30.505.10:FF:000104">
    <property type="entry name" value="Phosphoinositide 3-kinase adapter subunit"/>
    <property type="match status" value="1"/>
</dbReference>
<dbReference type="InterPro" id="IPR036860">
    <property type="entry name" value="SH2_dom_sf"/>
</dbReference>
<evidence type="ECO:0000259" key="5">
    <source>
        <dbReference type="PROSITE" id="PS50001"/>
    </source>
</evidence>
<dbReference type="OrthoDB" id="3175255at2759"/>
<evidence type="ECO:0000256" key="2">
    <source>
        <dbReference type="PROSITE-ProRule" id="PRU00191"/>
    </source>
</evidence>
<evidence type="ECO:0000256" key="4">
    <source>
        <dbReference type="SAM" id="Phobius"/>
    </source>
</evidence>
<dbReference type="GO" id="GO:0046935">
    <property type="term" value="F:1-phosphatidylinositol-3-kinase regulator activity"/>
    <property type="evidence" value="ECO:0007669"/>
    <property type="project" value="TreeGrafter"/>
</dbReference>
<keyword evidence="4" id="KW-1133">Transmembrane helix</keyword>
<feature type="domain" description="SH2" evidence="5">
    <location>
        <begin position="11"/>
        <end position="123"/>
    </location>
</feature>
<dbReference type="PANTHER" id="PTHR10155">
    <property type="entry name" value="PHOSPHATIDYLINOSITOL 3-KINASE REGULATORY SUBUNIT"/>
    <property type="match status" value="1"/>
</dbReference>
<sequence>MVEGQLCDQIWYWGNVDKFTVSEIYIFKQILQGQPDGTFMVRDASSPGDYTLSTQFFVMNFHISILRFGGQTKLVRIHVYKGRCGFALESLTHDSVVSLINFYRFRSLKCYNAQLDVCLKYPLPRRKNSVRTVESNASSCMSPTLPAFSADWNLRLGLERLRICQTEFDRAARLYDAVHGEKKLADELHYEYTQAIVDLEKKVRQIEEVLNTIQNCDEIMMKIMENSIKKLNDERNFVLDRRSRVNKIIDDLAQASVHAKERLVSCHNTRNQCCAELSKKGVPKIKIVSTIELSTSMLEKESLQASELLADIRLDWDPEQYLVNDPSKEAAAALILNTRNRVLEKTKRQLQTDGIFLIRPSASQANKLVLSVLHGGRVSHCLIGQTSQGWGFENGGVYFVTIGDFVRYYAHASLEEHNSDIKTTLTMPALITSHFSDFLPRNKRNEFDCAYYITISNLFIALSTVLKTCCIVKINEMKMAIIGVWGQLRRKVLQVFGNHELLCETNSASGDQQSHINDGTLSSRSVNSDYTELMGGSVPCPSCKGTGRIPKGYKCQLDKIRIQHFKIFVVFICLLFASVVIFIMMPRAVELHSNKAAINIIHVARHQLFPPTIQFHFMNYVNISNANYYVVQVLNTSATIISKFQPWSNEKIGSGLNTSSVSVAPLSNDNNVLMFNSSVTLTDVVAEYCQAPFSRLTSLYVNMQFDIVVWLVYFNHHEQVSLTTNQQVCCVPSGNCTSS</sequence>
<accession>A0A0D8XMP1</accession>
<evidence type="ECO:0000313" key="7">
    <source>
        <dbReference type="Proteomes" id="UP000053766"/>
    </source>
</evidence>
<dbReference type="PROSITE" id="PS50001">
    <property type="entry name" value="SH2"/>
    <property type="match status" value="2"/>
</dbReference>
<evidence type="ECO:0000256" key="3">
    <source>
        <dbReference type="SAM" id="Coils"/>
    </source>
</evidence>
<keyword evidence="4" id="KW-0472">Membrane</keyword>
<evidence type="ECO:0000313" key="6">
    <source>
        <dbReference type="EMBL" id="KJH45017.1"/>
    </source>
</evidence>
<feature type="domain" description="SH2" evidence="5">
    <location>
        <begin position="316"/>
        <end position="429"/>
    </location>
</feature>
<organism evidence="6 7">
    <name type="scientific">Dictyocaulus viviparus</name>
    <name type="common">Bovine lungworm</name>
    <dbReference type="NCBI Taxonomy" id="29172"/>
    <lineage>
        <taxon>Eukaryota</taxon>
        <taxon>Metazoa</taxon>
        <taxon>Ecdysozoa</taxon>
        <taxon>Nematoda</taxon>
        <taxon>Chromadorea</taxon>
        <taxon>Rhabditida</taxon>
        <taxon>Rhabditina</taxon>
        <taxon>Rhabditomorpha</taxon>
        <taxon>Strongyloidea</taxon>
        <taxon>Metastrongylidae</taxon>
        <taxon>Dictyocaulus</taxon>
    </lineage>
</organism>
<reference evidence="7" key="2">
    <citation type="journal article" date="2016" name="Sci. Rep.">
        <title>Dictyocaulus viviparus genome, variome and transcriptome elucidate lungworm biology and support future intervention.</title>
        <authorList>
            <person name="McNulty S.N."/>
            <person name="Strube C."/>
            <person name="Rosa B.A."/>
            <person name="Martin J.C."/>
            <person name="Tyagi R."/>
            <person name="Choi Y.J."/>
            <person name="Wang Q."/>
            <person name="Hallsworth Pepin K."/>
            <person name="Zhang X."/>
            <person name="Ozersky P."/>
            <person name="Wilson R.K."/>
            <person name="Sternberg P.W."/>
            <person name="Gasser R.B."/>
            <person name="Mitreva M."/>
        </authorList>
    </citation>
    <scope>NUCLEOTIDE SEQUENCE [LARGE SCALE GENOMIC DNA]</scope>
    <source>
        <strain evidence="7">HannoverDv2000</strain>
    </source>
</reference>
<keyword evidence="4" id="KW-0812">Transmembrane</keyword>
<proteinExistence type="predicted"/>
<dbReference type="STRING" id="29172.A0A0D8XMP1"/>